<evidence type="ECO:0000313" key="2">
    <source>
        <dbReference type="Proteomes" id="UP000823618"/>
    </source>
</evidence>
<dbReference type="AlphaFoldDB" id="A0A9D9I221"/>
<dbReference type="Proteomes" id="UP000823618">
    <property type="component" value="Unassembled WGS sequence"/>
</dbReference>
<dbReference type="InterPro" id="IPR012902">
    <property type="entry name" value="N_methyl_site"/>
</dbReference>
<evidence type="ECO:0000313" key="1">
    <source>
        <dbReference type="EMBL" id="MBO8464215.1"/>
    </source>
</evidence>
<dbReference type="NCBIfam" id="TIGR02532">
    <property type="entry name" value="IV_pilin_GFxxxE"/>
    <property type="match status" value="1"/>
</dbReference>
<reference evidence="1" key="2">
    <citation type="journal article" date="2021" name="PeerJ">
        <title>Extensive microbial diversity within the chicken gut microbiome revealed by metagenomics and culture.</title>
        <authorList>
            <person name="Gilroy R."/>
            <person name="Ravi A."/>
            <person name="Getino M."/>
            <person name="Pursley I."/>
            <person name="Horton D.L."/>
            <person name="Alikhan N.F."/>
            <person name="Baker D."/>
            <person name="Gharbi K."/>
            <person name="Hall N."/>
            <person name="Watson M."/>
            <person name="Adriaenssens E.M."/>
            <person name="Foster-Nyarko E."/>
            <person name="Jarju S."/>
            <person name="Secka A."/>
            <person name="Antonio M."/>
            <person name="Oren A."/>
            <person name="Chaudhuri R.R."/>
            <person name="La Ragione R."/>
            <person name="Hildebrand F."/>
            <person name="Pallen M.J."/>
        </authorList>
    </citation>
    <scope>NUCLEOTIDE SEQUENCE</scope>
    <source>
        <strain evidence="1">E3-2379</strain>
    </source>
</reference>
<dbReference type="EMBL" id="JADIML010000278">
    <property type="protein sequence ID" value="MBO8464215.1"/>
    <property type="molecule type" value="Genomic_DNA"/>
</dbReference>
<sequence>MMQKQQHAISGFTLTEMLVTLLLLSMTLLCIGGGVVVAKNSYDTISRKSEAQLLLSTTILSVTEELRNATNIQERTVEHNTVISFFQQQRGYQMYFRNTTSSGKKDNIYIAPVGNSGQLPLINEKVSSDSLYPQIENMTYENGIFSCTISIFYYEEPFLTQVINVRPLNETNT</sequence>
<name>A0A9D9I221_9FIRM</name>
<reference evidence="1" key="1">
    <citation type="submission" date="2020-10" db="EMBL/GenBank/DDBJ databases">
        <authorList>
            <person name="Gilroy R."/>
        </authorList>
    </citation>
    <scope>NUCLEOTIDE SEQUENCE</scope>
    <source>
        <strain evidence="1">E3-2379</strain>
    </source>
</reference>
<accession>A0A9D9I221</accession>
<protein>
    <submittedName>
        <fullName evidence="1">Prepilin-type N-terminal cleavage/methylation domain-containing protein</fullName>
    </submittedName>
</protein>
<gene>
    <name evidence="1" type="ORF">IAC13_09810</name>
</gene>
<proteinExistence type="predicted"/>
<comment type="caution">
    <text evidence="1">The sequence shown here is derived from an EMBL/GenBank/DDBJ whole genome shotgun (WGS) entry which is preliminary data.</text>
</comment>
<organism evidence="1 2">
    <name type="scientific">Candidatus Scybalomonas excrementavium</name>
    <dbReference type="NCBI Taxonomy" id="2840943"/>
    <lineage>
        <taxon>Bacteria</taxon>
        <taxon>Bacillati</taxon>
        <taxon>Bacillota</taxon>
        <taxon>Clostridia</taxon>
        <taxon>Lachnospirales</taxon>
        <taxon>Lachnospiraceae</taxon>
        <taxon>Lachnospiraceae incertae sedis</taxon>
        <taxon>Candidatus Scybalomonas</taxon>
    </lineage>
</organism>